<sequence length="82" mass="9543">METVDQIKKLEEIERKVRGAVINLNILKNYGEQVPNDVELLEQFKEDFVTSISEIIPVLEEVFFEDVDNLLHSLEQKRGDVI</sequence>
<dbReference type="RefSeq" id="WP_060914045.1">
    <property type="nucleotide sequence ID" value="NZ_KQ959954.1"/>
</dbReference>
<dbReference type="PATRIC" id="fig|1379.3.peg.830"/>
<reference evidence="2" key="1">
    <citation type="submission" date="2016-01" db="EMBL/GenBank/DDBJ databases">
        <authorList>
            <person name="Mitreva M."/>
            <person name="Pepin K.H."/>
            <person name="Mihindukulasuriya K.A."/>
            <person name="Fulton R."/>
            <person name="Fronick C."/>
            <person name="O'Laughlin M."/>
            <person name="Miner T."/>
            <person name="Herter B."/>
            <person name="Rosa B.A."/>
            <person name="Cordes M."/>
            <person name="Tomlinson C."/>
            <person name="Wollam A."/>
            <person name="Palsikar V.B."/>
            <person name="Mardis E.R."/>
            <person name="Wilson R.K."/>
        </authorList>
    </citation>
    <scope>NUCLEOTIDE SEQUENCE [LARGE SCALE GENOMIC DNA]</scope>
    <source>
        <strain evidence="2">DNF01167</strain>
    </source>
</reference>
<dbReference type="Proteomes" id="UP000070355">
    <property type="component" value="Unassembled WGS sequence"/>
</dbReference>
<comment type="caution">
    <text evidence="1">The sequence shown here is derived from an EMBL/GenBank/DDBJ whole genome shotgun (WGS) entry which is preliminary data.</text>
</comment>
<dbReference type="EMBL" id="LSDC01000058">
    <property type="protein sequence ID" value="KXB60264.1"/>
    <property type="molecule type" value="Genomic_DNA"/>
</dbReference>
<organism evidence="1 2">
    <name type="scientific">Gemella haemolysans</name>
    <dbReference type="NCBI Taxonomy" id="1379"/>
    <lineage>
        <taxon>Bacteria</taxon>
        <taxon>Bacillati</taxon>
        <taxon>Bacillota</taxon>
        <taxon>Bacilli</taxon>
        <taxon>Bacillales</taxon>
        <taxon>Gemellaceae</taxon>
        <taxon>Gemella</taxon>
    </lineage>
</organism>
<name>A0A133ZXU4_9BACL</name>
<protein>
    <submittedName>
        <fullName evidence="1">Uncharacterized protein</fullName>
    </submittedName>
</protein>
<dbReference type="AlphaFoldDB" id="A0A133ZXU4"/>
<evidence type="ECO:0000313" key="2">
    <source>
        <dbReference type="Proteomes" id="UP000070355"/>
    </source>
</evidence>
<gene>
    <name evidence="1" type="ORF">HMPREF3186_00848</name>
</gene>
<proteinExistence type="predicted"/>
<evidence type="ECO:0000313" key="1">
    <source>
        <dbReference type="EMBL" id="KXB60264.1"/>
    </source>
</evidence>
<accession>A0A133ZXU4</accession>
<dbReference type="STRING" id="1379.HMPREF3186_00848"/>